<dbReference type="SUPFAM" id="SSF51556">
    <property type="entry name" value="Metallo-dependent hydrolases"/>
    <property type="match status" value="1"/>
</dbReference>
<dbReference type="SUPFAM" id="SSF51338">
    <property type="entry name" value="Composite domain of metallo-dependent hydrolases"/>
    <property type="match status" value="1"/>
</dbReference>
<evidence type="ECO:0000259" key="2">
    <source>
        <dbReference type="Pfam" id="PF01979"/>
    </source>
</evidence>
<dbReference type="STRING" id="381764.Fnod_0346"/>
<dbReference type="KEGG" id="fno:Fnod_0346"/>
<proteinExistence type="predicted"/>
<dbReference type="InterPro" id="IPR050287">
    <property type="entry name" value="MTA/SAH_deaminase"/>
</dbReference>
<dbReference type="Proteomes" id="UP000002415">
    <property type="component" value="Chromosome"/>
</dbReference>
<evidence type="ECO:0000313" key="4">
    <source>
        <dbReference type="Proteomes" id="UP000002415"/>
    </source>
</evidence>
<dbReference type="InterPro" id="IPR032466">
    <property type="entry name" value="Metal_Hydrolase"/>
</dbReference>
<accession>A7HJX8</accession>
<evidence type="ECO:0000256" key="1">
    <source>
        <dbReference type="ARBA" id="ARBA00022801"/>
    </source>
</evidence>
<dbReference type="InterPro" id="IPR006680">
    <property type="entry name" value="Amidohydro-rel"/>
</dbReference>
<dbReference type="eggNOG" id="COG0402">
    <property type="taxonomic scope" value="Bacteria"/>
</dbReference>
<dbReference type="HOGENOM" id="CLU_012358_2_0_0"/>
<feature type="domain" description="Amidohydrolase-related" evidence="2">
    <location>
        <begin position="54"/>
        <end position="386"/>
    </location>
</feature>
<dbReference type="PANTHER" id="PTHR43794:SF11">
    <property type="entry name" value="AMIDOHYDROLASE-RELATED DOMAIN-CONTAINING PROTEIN"/>
    <property type="match status" value="1"/>
</dbReference>
<dbReference type="InterPro" id="IPR011059">
    <property type="entry name" value="Metal-dep_hydrolase_composite"/>
</dbReference>
<keyword evidence="1 3" id="KW-0378">Hydrolase</keyword>
<protein>
    <submittedName>
        <fullName evidence="3">Amidohydrolase</fullName>
    </submittedName>
</protein>
<reference evidence="3 4" key="2">
    <citation type="journal article" date="2009" name="Proc. Natl. Acad. Sci. U.S.A.">
        <title>On the chimeric nature, thermophilic origin, and phylogenetic placement of the Thermotogales.</title>
        <authorList>
            <person name="Zhaxybayeva O."/>
            <person name="Swithers K.S."/>
            <person name="Lapierre P."/>
            <person name="Fournier G.P."/>
            <person name="Bickhart D.M."/>
            <person name="DeBoy R.T."/>
            <person name="Nelson K.E."/>
            <person name="Nesbo C.L."/>
            <person name="Doolittle W.F."/>
            <person name="Gogarten J.P."/>
            <person name="Noll K.M."/>
        </authorList>
    </citation>
    <scope>NUCLEOTIDE SEQUENCE [LARGE SCALE GENOMIC DNA]</scope>
    <source>
        <strain evidence="4">ATCC 35602 / DSM 5306 / Rt17-B1</strain>
    </source>
</reference>
<dbReference type="Gene3D" id="2.30.40.10">
    <property type="entry name" value="Urease, subunit C, domain 1"/>
    <property type="match status" value="1"/>
</dbReference>
<name>A7HJX8_FERNB</name>
<evidence type="ECO:0000313" key="3">
    <source>
        <dbReference type="EMBL" id="ABS60211.1"/>
    </source>
</evidence>
<gene>
    <name evidence="3" type="ordered locus">Fnod_0346</name>
</gene>
<dbReference type="Gene3D" id="3.20.20.140">
    <property type="entry name" value="Metal-dependent hydrolases"/>
    <property type="match status" value="1"/>
</dbReference>
<dbReference type="EMBL" id="CP000771">
    <property type="protein sequence ID" value="ABS60211.1"/>
    <property type="molecule type" value="Genomic_DNA"/>
</dbReference>
<sequence>MEGSGEMLIRNVYILSDKQLVKRDIRIEDSVIKEISDRIFPKLNEEIYDFSGKIVLPGFVNTHSHVAMSLFRGFAEDIPFNEWLFKKILPAEERLTPEAVYYGSIVSMMEMVSHGVVAFCDMYFHEDMVAKAVADFGMKALLTRGLVDKNGDDNGRLEENIQLYKKWHGYDNRIYIGLGPHAPYSCSKDYLIRVIDIAKTYDVPVTMHFFENKWEWEKYTPQEILKIGFNDVHFIPVHCTQLDEESMKLLNGSYPSINTVSNMKLGNGIPPISNMLKNGIKITIGTDGPASNNSQSVLFDLRVSVLSQKMFSPAEFSVKEAFDSITVNGYEALKLKGGKVEKSYPADLIFLDTAHPQLQPLDNILKNVIHSYTDTVYATMVNGKFVYIDGKFPTIDVQEVLKKFSIFSRKVTGIES</sequence>
<dbReference type="AlphaFoldDB" id="A7HJX8"/>
<keyword evidence="4" id="KW-1185">Reference proteome</keyword>
<dbReference type="Pfam" id="PF01979">
    <property type="entry name" value="Amidohydro_1"/>
    <property type="match status" value="1"/>
</dbReference>
<dbReference type="PANTHER" id="PTHR43794">
    <property type="entry name" value="AMINOHYDROLASE SSNA-RELATED"/>
    <property type="match status" value="1"/>
</dbReference>
<reference evidence="3 4" key="1">
    <citation type="submission" date="2007-07" db="EMBL/GenBank/DDBJ databases">
        <title>Complete sequence of Fervidobacterium nodosum Rt17-B1.</title>
        <authorList>
            <consortium name="US DOE Joint Genome Institute"/>
            <person name="Copeland A."/>
            <person name="Lucas S."/>
            <person name="Lapidus A."/>
            <person name="Barry K."/>
            <person name="Glavina del Rio T."/>
            <person name="Dalin E."/>
            <person name="Tice H."/>
            <person name="Pitluck S."/>
            <person name="Saunders E."/>
            <person name="Brettin T."/>
            <person name="Bruce D."/>
            <person name="Detter J.C."/>
            <person name="Han C."/>
            <person name="Schmutz J."/>
            <person name="Larimer F."/>
            <person name="Land M."/>
            <person name="Hauser L."/>
            <person name="Kyrpides N."/>
            <person name="Mikhailova N."/>
            <person name="Nelson K."/>
            <person name="Gogarten J.P."/>
            <person name="Noll K."/>
            <person name="Richardson P."/>
        </authorList>
    </citation>
    <scope>NUCLEOTIDE SEQUENCE [LARGE SCALE GENOMIC DNA]</scope>
    <source>
        <strain evidence="4">ATCC 35602 / DSM 5306 / Rt17-B1</strain>
    </source>
</reference>
<organism evidence="3 4">
    <name type="scientific">Fervidobacterium nodosum (strain ATCC 35602 / DSM 5306 / Rt17-B1)</name>
    <dbReference type="NCBI Taxonomy" id="381764"/>
    <lineage>
        <taxon>Bacteria</taxon>
        <taxon>Thermotogati</taxon>
        <taxon>Thermotogota</taxon>
        <taxon>Thermotogae</taxon>
        <taxon>Thermotogales</taxon>
        <taxon>Fervidobacteriaceae</taxon>
        <taxon>Fervidobacterium</taxon>
    </lineage>
</organism>
<dbReference type="CDD" id="cd01298">
    <property type="entry name" value="ATZ_TRZ_like"/>
    <property type="match status" value="1"/>
</dbReference>
<dbReference type="GO" id="GO:0016810">
    <property type="term" value="F:hydrolase activity, acting on carbon-nitrogen (but not peptide) bonds"/>
    <property type="evidence" value="ECO:0007669"/>
    <property type="project" value="InterPro"/>
</dbReference>